<evidence type="ECO:0000313" key="1">
    <source>
        <dbReference type="EMBL" id="RGE84233.1"/>
    </source>
</evidence>
<keyword evidence="2" id="KW-1185">Reference proteome</keyword>
<protein>
    <submittedName>
        <fullName evidence="1">Uncharacterized protein</fullName>
    </submittedName>
</protein>
<dbReference type="EMBL" id="QVLX01000024">
    <property type="protein sequence ID" value="RGE84233.1"/>
    <property type="molecule type" value="Genomic_DNA"/>
</dbReference>
<dbReference type="AlphaFoldDB" id="A0A3E3JXX4"/>
<sequence>MKKWNQWQLIDEGYRIENAKITNVSLNMENHGCLCLDLALEWDGCGCVYGGYVLGKGYVGADDDFFNGSSKGCEAIMRIMDVVGESELLKLKGKYIRIAHKGLGSTVEIIGNIIKDKWFDYRTFFEKED</sequence>
<accession>A0A3E3JXX4</accession>
<dbReference type="RefSeq" id="WP_117493958.1">
    <property type="nucleotide sequence ID" value="NZ_CALBAT010000008.1"/>
</dbReference>
<gene>
    <name evidence="1" type="ORF">DW016_15940</name>
</gene>
<dbReference type="OrthoDB" id="3035180at2"/>
<name>A0A3E3JXX4_9FIRM</name>
<proteinExistence type="predicted"/>
<comment type="caution">
    <text evidence="1">The sequence shown here is derived from an EMBL/GenBank/DDBJ whole genome shotgun (WGS) entry which is preliminary data.</text>
</comment>
<evidence type="ECO:0000313" key="2">
    <source>
        <dbReference type="Proteomes" id="UP000261080"/>
    </source>
</evidence>
<organism evidence="1 2">
    <name type="scientific">Sellimonas intestinalis</name>
    <dbReference type="NCBI Taxonomy" id="1653434"/>
    <lineage>
        <taxon>Bacteria</taxon>
        <taxon>Bacillati</taxon>
        <taxon>Bacillota</taxon>
        <taxon>Clostridia</taxon>
        <taxon>Lachnospirales</taxon>
        <taxon>Lachnospiraceae</taxon>
        <taxon>Sellimonas</taxon>
    </lineage>
</organism>
<dbReference type="Proteomes" id="UP000261080">
    <property type="component" value="Unassembled WGS sequence"/>
</dbReference>
<reference evidence="1 2" key="1">
    <citation type="submission" date="2018-08" db="EMBL/GenBank/DDBJ databases">
        <title>A genome reference for cultivated species of the human gut microbiota.</title>
        <authorList>
            <person name="Zou Y."/>
            <person name="Xue W."/>
            <person name="Luo G."/>
        </authorList>
    </citation>
    <scope>NUCLEOTIDE SEQUENCE [LARGE SCALE GENOMIC DNA]</scope>
    <source>
        <strain evidence="1 2">AF37-2AT</strain>
    </source>
</reference>